<comment type="caution">
    <text evidence="1">The sequence shown here is derived from an EMBL/GenBank/DDBJ whole genome shotgun (WGS) entry which is preliminary data.</text>
</comment>
<sequence>MGPSELRRTFQHLEAWFETTTGNGFSVSANIWVPVVCWRLNYGAFWMG</sequence>
<dbReference type="AlphaFoldDB" id="A0A7J9BY18"/>
<dbReference type="EMBL" id="JABEZY010000007">
    <property type="protein sequence ID" value="MBA0741064.1"/>
    <property type="molecule type" value="Genomic_DNA"/>
</dbReference>
<organism evidence="1 2">
    <name type="scientific">Gossypium gossypioides</name>
    <name type="common">Mexican cotton</name>
    <name type="synonym">Selera gossypioides</name>
    <dbReference type="NCBI Taxonomy" id="34282"/>
    <lineage>
        <taxon>Eukaryota</taxon>
        <taxon>Viridiplantae</taxon>
        <taxon>Streptophyta</taxon>
        <taxon>Embryophyta</taxon>
        <taxon>Tracheophyta</taxon>
        <taxon>Spermatophyta</taxon>
        <taxon>Magnoliopsida</taxon>
        <taxon>eudicotyledons</taxon>
        <taxon>Gunneridae</taxon>
        <taxon>Pentapetalae</taxon>
        <taxon>rosids</taxon>
        <taxon>malvids</taxon>
        <taxon>Malvales</taxon>
        <taxon>Malvaceae</taxon>
        <taxon>Malvoideae</taxon>
        <taxon>Gossypium</taxon>
    </lineage>
</organism>
<dbReference type="OrthoDB" id="10390728at2759"/>
<name>A0A7J9BY18_GOSGO</name>
<dbReference type="Proteomes" id="UP000593579">
    <property type="component" value="Unassembled WGS sequence"/>
</dbReference>
<accession>A0A7J9BY18</accession>
<keyword evidence="2" id="KW-1185">Reference proteome</keyword>
<evidence type="ECO:0000313" key="2">
    <source>
        <dbReference type="Proteomes" id="UP000593579"/>
    </source>
</evidence>
<proteinExistence type="predicted"/>
<gene>
    <name evidence="1" type="ORF">Gogos_014237</name>
</gene>
<evidence type="ECO:0000313" key="1">
    <source>
        <dbReference type="EMBL" id="MBA0741064.1"/>
    </source>
</evidence>
<reference evidence="1 2" key="1">
    <citation type="journal article" date="2019" name="Genome Biol. Evol.">
        <title>Insights into the evolution of the New World diploid cottons (Gossypium, subgenus Houzingenia) based on genome sequencing.</title>
        <authorList>
            <person name="Grover C.E."/>
            <person name="Arick M.A. 2nd"/>
            <person name="Thrash A."/>
            <person name="Conover J.L."/>
            <person name="Sanders W.S."/>
            <person name="Peterson D.G."/>
            <person name="Frelichowski J.E."/>
            <person name="Scheffler J.A."/>
            <person name="Scheffler B.E."/>
            <person name="Wendel J.F."/>
        </authorList>
    </citation>
    <scope>NUCLEOTIDE SEQUENCE [LARGE SCALE GENOMIC DNA]</scope>
    <source>
        <strain evidence="1">5</strain>
        <tissue evidence="1">Leaf</tissue>
    </source>
</reference>
<protein>
    <submittedName>
        <fullName evidence="1">Uncharacterized protein</fullName>
    </submittedName>
</protein>